<evidence type="ECO:0000256" key="2">
    <source>
        <dbReference type="ARBA" id="ARBA00011901"/>
    </source>
</evidence>
<organism evidence="6 7">
    <name type="scientific">Mucilaginibacter conchicola</name>
    <dbReference type="NCBI Taxonomy" id="2303333"/>
    <lineage>
        <taxon>Bacteria</taxon>
        <taxon>Pseudomonadati</taxon>
        <taxon>Bacteroidota</taxon>
        <taxon>Sphingobacteriia</taxon>
        <taxon>Sphingobacteriales</taxon>
        <taxon>Sphingobacteriaceae</taxon>
        <taxon>Mucilaginibacter</taxon>
    </lineage>
</organism>
<evidence type="ECO:0000256" key="4">
    <source>
        <dbReference type="SAM" id="Phobius"/>
    </source>
</evidence>
<dbReference type="Pfam" id="PF01520">
    <property type="entry name" value="Amidase_3"/>
    <property type="match status" value="1"/>
</dbReference>
<feature type="transmembrane region" description="Helical" evidence="4">
    <location>
        <begin position="46"/>
        <end position="67"/>
    </location>
</feature>
<keyword evidence="4" id="KW-0472">Membrane</keyword>
<dbReference type="SUPFAM" id="SSF53187">
    <property type="entry name" value="Zn-dependent exopeptidases"/>
    <property type="match status" value="1"/>
</dbReference>
<evidence type="ECO:0000256" key="1">
    <source>
        <dbReference type="ARBA" id="ARBA00001561"/>
    </source>
</evidence>
<comment type="catalytic activity">
    <reaction evidence="1">
        <text>Hydrolyzes the link between N-acetylmuramoyl residues and L-amino acid residues in certain cell-wall glycopeptides.</text>
        <dbReference type="EC" id="3.5.1.28"/>
    </reaction>
</comment>
<dbReference type="PANTHER" id="PTHR30404:SF0">
    <property type="entry name" value="N-ACETYLMURAMOYL-L-ALANINE AMIDASE AMIC"/>
    <property type="match status" value="1"/>
</dbReference>
<dbReference type="CDD" id="cd02696">
    <property type="entry name" value="MurNAc-LAA"/>
    <property type="match status" value="1"/>
</dbReference>
<sequence>MLTIKTSASRKKSLTNFKIDYEYYFCTVQLTAPNIMKNKLLSRLKNAIYGASALLICFSMFSFNAVASAESHLTDTVTNGFKLRTVIVDAGHGVKPENAPKGHYSRGADGSFSNERNVTLSIALKLQKAIEKDINGVRAVLTRSTEDDVSFERRAQIANENKGNLFISIHCNSLPDKIIRERVGGTARRPKYRSVRVADRSGKGTLFLVYALKRSTEAENEIKNNQVEAESDLDGGGLDPDDPVVMILTNEYKRRFRKQSVNIANLISDEIVQVDGRRSEGLRGQSIYVLCHAAMPSVLVETGYINNPDDEEYLNSDEGQTEIVNSIVRAITKYKNQMEGSGN</sequence>
<reference evidence="6 7" key="1">
    <citation type="submission" date="2018-08" db="EMBL/GenBank/DDBJ databases">
        <title>Mucilaginibacter sp. MYSH2.</title>
        <authorList>
            <person name="Seo T."/>
        </authorList>
    </citation>
    <scope>NUCLEOTIDE SEQUENCE [LARGE SCALE GENOMIC DNA]</scope>
    <source>
        <strain evidence="6 7">MYSH2</strain>
    </source>
</reference>
<dbReference type="PANTHER" id="PTHR30404">
    <property type="entry name" value="N-ACETYLMURAMOYL-L-ALANINE AMIDASE"/>
    <property type="match status" value="1"/>
</dbReference>
<dbReference type="EC" id="3.5.1.28" evidence="2"/>
<dbReference type="GO" id="GO:0009253">
    <property type="term" value="P:peptidoglycan catabolic process"/>
    <property type="evidence" value="ECO:0007669"/>
    <property type="project" value="InterPro"/>
</dbReference>
<dbReference type="GO" id="GO:0008745">
    <property type="term" value="F:N-acetylmuramoyl-L-alanine amidase activity"/>
    <property type="evidence" value="ECO:0007669"/>
    <property type="project" value="UniProtKB-EC"/>
</dbReference>
<evidence type="ECO:0000259" key="5">
    <source>
        <dbReference type="SMART" id="SM00646"/>
    </source>
</evidence>
<evidence type="ECO:0000313" key="6">
    <source>
        <dbReference type="EMBL" id="RFZ95779.1"/>
    </source>
</evidence>
<dbReference type="EMBL" id="QWDC01000001">
    <property type="protein sequence ID" value="RFZ95779.1"/>
    <property type="molecule type" value="Genomic_DNA"/>
</dbReference>
<dbReference type="InterPro" id="IPR050695">
    <property type="entry name" value="N-acetylmuramoyl_amidase_3"/>
</dbReference>
<dbReference type="GO" id="GO:0030288">
    <property type="term" value="C:outer membrane-bounded periplasmic space"/>
    <property type="evidence" value="ECO:0007669"/>
    <property type="project" value="TreeGrafter"/>
</dbReference>
<gene>
    <name evidence="6" type="ORF">D0C36_02025</name>
</gene>
<evidence type="ECO:0000313" key="7">
    <source>
        <dbReference type="Proteomes" id="UP000264217"/>
    </source>
</evidence>
<dbReference type="Gene3D" id="3.40.630.40">
    <property type="entry name" value="Zn-dependent exopeptidases"/>
    <property type="match status" value="1"/>
</dbReference>
<name>A0A372P1G8_9SPHI</name>
<dbReference type="AlphaFoldDB" id="A0A372P1G8"/>
<comment type="caution">
    <text evidence="6">The sequence shown here is derived from an EMBL/GenBank/DDBJ whole genome shotgun (WGS) entry which is preliminary data.</text>
</comment>
<accession>A0A372P1G8</accession>
<keyword evidence="3" id="KW-0378">Hydrolase</keyword>
<keyword evidence="7" id="KW-1185">Reference proteome</keyword>
<keyword evidence="4" id="KW-0812">Transmembrane</keyword>
<dbReference type="InterPro" id="IPR002508">
    <property type="entry name" value="MurNAc-LAA_cat"/>
</dbReference>
<keyword evidence="4" id="KW-1133">Transmembrane helix</keyword>
<evidence type="ECO:0000256" key="3">
    <source>
        <dbReference type="ARBA" id="ARBA00022801"/>
    </source>
</evidence>
<proteinExistence type="predicted"/>
<dbReference type="Proteomes" id="UP000264217">
    <property type="component" value="Unassembled WGS sequence"/>
</dbReference>
<dbReference type="SMART" id="SM00646">
    <property type="entry name" value="Ami_3"/>
    <property type="match status" value="1"/>
</dbReference>
<protein>
    <recommendedName>
        <fullName evidence="2">N-acetylmuramoyl-L-alanine amidase</fullName>
        <ecNumber evidence="2">3.5.1.28</ecNumber>
    </recommendedName>
</protein>
<feature type="domain" description="MurNAc-LAA" evidence="5">
    <location>
        <begin position="155"/>
        <end position="332"/>
    </location>
</feature>